<feature type="transmembrane region" description="Helical" evidence="8">
    <location>
        <begin position="106"/>
        <end position="127"/>
    </location>
</feature>
<feature type="transmembrane region" description="Helical" evidence="8">
    <location>
        <begin position="295"/>
        <end position="317"/>
    </location>
</feature>
<dbReference type="GO" id="GO:0055085">
    <property type="term" value="P:transmembrane transport"/>
    <property type="evidence" value="ECO:0007669"/>
    <property type="project" value="InterPro"/>
</dbReference>
<accession>A0A5S9IL34</accession>
<keyword evidence="3" id="KW-1003">Cell membrane</keyword>
<feature type="transmembrane region" description="Helical" evidence="8">
    <location>
        <begin position="148"/>
        <end position="168"/>
    </location>
</feature>
<feature type="transmembrane region" description="Helical" evidence="8">
    <location>
        <begin position="474"/>
        <end position="497"/>
    </location>
</feature>
<dbReference type="SUPFAM" id="SSF161098">
    <property type="entry name" value="MetI-like"/>
    <property type="match status" value="2"/>
</dbReference>
<evidence type="ECO:0000256" key="3">
    <source>
        <dbReference type="ARBA" id="ARBA00022475"/>
    </source>
</evidence>
<feature type="transmembrane region" description="Helical" evidence="8">
    <location>
        <begin position="197"/>
        <end position="218"/>
    </location>
</feature>
<feature type="transmembrane region" description="Helical" evidence="8">
    <location>
        <begin position="386"/>
        <end position="405"/>
    </location>
</feature>
<evidence type="ECO:0000256" key="2">
    <source>
        <dbReference type="ARBA" id="ARBA00022448"/>
    </source>
</evidence>
<evidence type="ECO:0000256" key="1">
    <source>
        <dbReference type="ARBA" id="ARBA00004429"/>
    </source>
</evidence>
<keyword evidence="4" id="KW-0997">Cell inner membrane</keyword>
<dbReference type="PANTHER" id="PTHR43357:SF3">
    <property type="entry name" value="FE(3+)-TRANSPORT SYSTEM PERMEASE PROTEIN FBPB 2"/>
    <property type="match status" value="1"/>
</dbReference>
<keyword evidence="7 8" id="KW-0472">Membrane</keyword>
<keyword evidence="5 8" id="KW-0812">Transmembrane</keyword>
<evidence type="ECO:0000256" key="4">
    <source>
        <dbReference type="ARBA" id="ARBA00022519"/>
    </source>
</evidence>
<evidence type="ECO:0000256" key="5">
    <source>
        <dbReference type="ARBA" id="ARBA00022692"/>
    </source>
</evidence>
<dbReference type="PANTHER" id="PTHR43357">
    <property type="entry name" value="INNER MEMBRANE ABC TRANSPORTER PERMEASE PROTEIN YDCV"/>
    <property type="match status" value="1"/>
</dbReference>
<dbReference type="Proteomes" id="UP000326354">
    <property type="component" value="Chromosome"/>
</dbReference>
<proteinExistence type="predicted"/>
<reference evidence="10 11" key="1">
    <citation type="submission" date="2019-08" db="EMBL/GenBank/DDBJ databases">
        <title>Complete genome sequence of Candidatus Uab amorphum.</title>
        <authorList>
            <person name="Shiratori T."/>
            <person name="Suzuki S."/>
            <person name="Kakizawa Y."/>
            <person name="Ishida K."/>
        </authorList>
    </citation>
    <scope>NUCLEOTIDE SEQUENCE [LARGE SCALE GENOMIC DNA]</scope>
    <source>
        <strain evidence="10 11">SRT547</strain>
    </source>
</reference>
<feature type="domain" description="ABC transmembrane type-1" evidence="9">
    <location>
        <begin position="71"/>
        <end position="271"/>
    </location>
</feature>
<evidence type="ECO:0000313" key="10">
    <source>
        <dbReference type="EMBL" id="BBM83868.1"/>
    </source>
</evidence>
<feature type="transmembrane region" description="Helical" evidence="8">
    <location>
        <begin position="225"/>
        <end position="247"/>
    </location>
</feature>
<keyword evidence="6 8" id="KW-1133">Transmembrane helix</keyword>
<dbReference type="PROSITE" id="PS50928">
    <property type="entry name" value="ABC_TM1"/>
    <property type="match status" value="1"/>
</dbReference>
<feature type="transmembrane region" description="Helical" evidence="8">
    <location>
        <begin position="337"/>
        <end position="365"/>
    </location>
</feature>
<evidence type="ECO:0000256" key="7">
    <source>
        <dbReference type="ARBA" id="ARBA00023136"/>
    </source>
</evidence>
<name>A0A5S9IL34_UABAM</name>
<dbReference type="CDD" id="cd06261">
    <property type="entry name" value="TM_PBP2"/>
    <property type="match status" value="1"/>
</dbReference>
<sequence length="551" mass="61925">MLWDGSDLFHKIRNILFHSWYSKRYFNSWTISSLAVSLLIAAPIFFIISHVFLEPSDAWLHIKKTWLNEYIRNTLLLVVGTAFFTFVLGVVPAWLVSVYRFPGHKFFEWAFVLPLAVPVYIMSYTYADMFSSTGLMRKIFGRESFLLFEFKSLSGAIICFSFSLYPYVYLMAKNAFKQQSALVLSACRLFCHSHFSIFIKTAIPLAFPAISAGLLLVVMEVMSDYGTVSYCTCPTFTVGIFKAWYSLEDSQAAMRLSAILLCPAFSLWILRWFVVRNRLHDHDVNVGENRRFGRPSFLANTIIVSLCSLMLFFTFVLPVSQLIYWAYQTAGEVVNSAFLSLVKTSVCLALGTAFITLTIAVLITYTVKIRHTYLAQGVAFVSKSGYTLPAAVVAISAMTMCKWFDDSIGEWSGWFLSNSTAALVFAYAVRFLAVAFEPVNSGFVNVGHSVTQTCFSLGSKPLRTLVVHLQMMKAYLFSALVLIFVDILKEFNLTFLVGPTYETLATDAYSRAISEEAIPHSSCSALTIIFISSVFLLCGKMGLNRLNNKQS</sequence>
<keyword evidence="11" id="KW-1185">Reference proteome</keyword>
<evidence type="ECO:0000256" key="8">
    <source>
        <dbReference type="SAM" id="Phobius"/>
    </source>
</evidence>
<evidence type="ECO:0000256" key="6">
    <source>
        <dbReference type="ARBA" id="ARBA00022989"/>
    </source>
</evidence>
<dbReference type="EMBL" id="AP019860">
    <property type="protein sequence ID" value="BBM83868.1"/>
    <property type="molecule type" value="Genomic_DNA"/>
</dbReference>
<evidence type="ECO:0000313" key="11">
    <source>
        <dbReference type="Proteomes" id="UP000326354"/>
    </source>
</evidence>
<gene>
    <name evidence="10" type="ORF">UABAM_02223</name>
</gene>
<protein>
    <submittedName>
        <fullName evidence="10">ABC transporter permease</fullName>
    </submittedName>
</protein>
<dbReference type="Gene3D" id="1.10.3720.10">
    <property type="entry name" value="MetI-like"/>
    <property type="match status" value="2"/>
</dbReference>
<dbReference type="KEGG" id="uam:UABAM_02223"/>
<dbReference type="GO" id="GO:0005886">
    <property type="term" value="C:plasma membrane"/>
    <property type="evidence" value="ECO:0007669"/>
    <property type="project" value="UniProtKB-SubCell"/>
</dbReference>
<dbReference type="InterPro" id="IPR000515">
    <property type="entry name" value="MetI-like"/>
</dbReference>
<feature type="transmembrane region" description="Helical" evidence="8">
    <location>
        <begin position="29"/>
        <end position="53"/>
    </location>
</feature>
<dbReference type="RefSeq" id="WP_151968051.1">
    <property type="nucleotide sequence ID" value="NZ_AP019860.1"/>
</dbReference>
<keyword evidence="2" id="KW-0813">Transport</keyword>
<evidence type="ECO:0000259" key="9">
    <source>
        <dbReference type="PROSITE" id="PS50928"/>
    </source>
</evidence>
<feature type="transmembrane region" description="Helical" evidence="8">
    <location>
        <begin position="253"/>
        <end position="274"/>
    </location>
</feature>
<dbReference type="AlphaFoldDB" id="A0A5S9IL34"/>
<dbReference type="InterPro" id="IPR035906">
    <property type="entry name" value="MetI-like_sf"/>
</dbReference>
<organism evidence="10 11">
    <name type="scientific">Uabimicrobium amorphum</name>
    <dbReference type="NCBI Taxonomy" id="2596890"/>
    <lineage>
        <taxon>Bacteria</taxon>
        <taxon>Pseudomonadati</taxon>
        <taxon>Planctomycetota</taxon>
        <taxon>Candidatus Uabimicrobiia</taxon>
        <taxon>Candidatus Uabimicrobiales</taxon>
        <taxon>Candidatus Uabimicrobiaceae</taxon>
        <taxon>Candidatus Uabimicrobium</taxon>
    </lineage>
</organism>
<dbReference type="OrthoDB" id="9776648at2"/>
<comment type="subcellular location">
    <subcellularLocation>
        <location evidence="1">Cell inner membrane</location>
        <topology evidence="1">Multi-pass membrane protein</topology>
    </subcellularLocation>
</comment>
<feature type="transmembrane region" description="Helical" evidence="8">
    <location>
        <begin position="74"/>
        <end position="94"/>
    </location>
</feature>
<feature type="transmembrane region" description="Helical" evidence="8">
    <location>
        <begin position="411"/>
        <end position="433"/>
    </location>
</feature>
<feature type="transmembrane region" description="Helical" evidence="8">
    <location>
        <begin position="517"/>
        <end position="539"/>
    </location>
</feature>